<gene>
    <name evidence="4" type="ORF">ACFPZN_45790</name>
</gene>
<keyword evidence="5" id="KW-1185">Reference proteome</keyword>
<dbReference type="Pfam" id="PF14258">
    <property type="entry name" value="DUF4350"/>
    <property type="match status" value="1"/>
</dbReference>
<evidence type="ECO:0000256" key="1">
    <source>
        <dbReference type="SAM" id="MobiDB-lite"/>
    </source>
</evidence>
<protein>
    <submittedName>
        <fullName evidence="4">DUF4350 domain-containing protein</fullName>
    </submittedName>
</protein>
<accession>A0ABW1AEQ9</accession>
<keyword evidence="2" id="KW-0472">Membrane</keyword>
<feature type="region of interest" description="Disordered" evidence="1">
    <location>
        <begin position="1"/>
        <end position="22"/>
    </location>
</feature>
<dbReference type="Proteomes" id="UP001596074">
    <property type="component" value="Unassembled WGS sequence"/>
</dbReference>
<evidence type="ECO:0000259" key="3">
    <source>
        <dbReference type="Pfam" id="PF14258"/>
    </source>
</evidence>
<reference evidence="5" key="1">
    <citation type="journal article" date="2019" name="Int. J. Syst. Evol. Microbiol.">
        <title>The Global Catalogue of Microorganisms (GCM) 10K type strain sequencing project: providing services to taxonomists for standard genome sequencing and annotation.</title>
        <authorList>
            <consortium name="The Broad Institute Genomics Platform"/>
            <consortium name="The Broad Institute Genome Sequencing Center for Infectious Disease"/>
            <person name="Wu L."/>
            <person name="Ma J."/>
        </authorList>
    </citation>
    <scope>NUCLEOTIDE SEQUENCE [LARGE SCALE GENOMIC DNA]</scope>
    <source>
        <strain evidence="5">KCTC 42087</strain>
    </source>
</reference>
<dbReference type="EMBL" id="JBHSON010000100">
    <property type="protein sequence ID" value="MFC5752973.1"/>
    <property type="molecule type" value="Genomic_DNA"/>
</dbReference>
<dbReference type="InterPro" id="IPR025646">
    <property type="entry name" value="DUF4350"/>
</dbReference>
<evidence type="ECO:0000313" key="4">
    <source>
        <dbReference type="EMBL" id="MFC5752973.1"/>
    </source>
</evidence>
<evidence type="ECO:0000256" key="2">
    <source>
        <dbReference type="SAM" id="Phobius"/>
    </source>
</evidence>
<feature type="transmembrane region" description="Helical" evidence="2">
    <location>
        <begin position="31"/>
        <end position="49"/>
    </location>
</feature>
<dbReference type="RefSeq" id="WP_378289511.1">
    <property type="nucleotide sequence ID" value="NZ_JBHSON010000100.1"/>
</dbReference>
<comment type="caution">
    <text evidence="4">The sequence shown here is derived from an EMBL/GenBank/DDBJ whole genome shotgun (WGS) entry which is preliminary data.</text>
</comment>
<sequence>MVTATRPPEAPPGGTPSAGQVAAHRWRASRGVLLALLALVVVAIGLAALRPSGTAQDQDPESPSPDGTRALAEILKQRGTPVHVSRRAEDAARNAGLGTVLVITRPERLTGADVQRLRAVRGDLLLVEPTRDVLEGLAPGVERAGSSFESIGTPDCALREATLAGRVLFDRSDTYALPPGGTGCYEADGLYRLVQTRTGDRTVTVLGSPEPLTNDMLDEEGNAALGMNLAGARTSVVWLIPDQPAPGSGSEEETVTDLLPFGVKLFILQLLIAVVLVALWRSRRLGPVVAETLPVVVRSAETVEGRARLYRAHRARGRAADALRSGARQRLVPLLGLPRSAAEDPASAREIVAAVAQRTGYDEAMVGVALYGPEPADDGQLVGLTDLLDDLERQVRHS</sequence>
<keyword evidence="2" id="KW-1133">Transmembrane helix</keyword>
<keyword evidence="2" id="KW-0812">Transmembrane</keyword>
<proteinExistence type="predicted"/>
<organism evidence="4 5">
    <name type="scientific">Actinomadura rugatobispora</name>
    <dbReference type="NCBI Taxonomy" id="1994"/>
    <lineage>
        <taxon>Bacteria</taxon>
        <taxon>Bacillati</taxon>
        <taxon>Actinomycetota</taxon>
        <taxon>Actinomycetes</taxon>
        <taxon>Streptosporangiales</taxon>
        <taxon>Thermomonosporaceae</taxon>
        <taxon>Actinomadura</taxon>
    </lineage>
</organism>
<evidence type="ECO:0000313" key="5">
    <source>
        <dbReference type="Proteomes" id="UP001596074"/>
    </source>
</evidence>
<feature type="domain" description="DUF4350" evidence="3">
    <location>
        <begin position="60"/>
        <end position="229"/>
    </location>
</feature>
<name>A0ABW1AEQ9_9ACTN</name>